<dbReference type="STRING" id="1295533.A0A1E3HCQ4"/>
<dbReference type="InterPro" id="IPR050235">
    <property type="entry name" value="CK1_Ser-Thr_kinase"/>
</dbReference>
<feature type="compositionally biased region" description="Polar residues" evidence="1">
    <location>
        <begin position="345"/>
        <end position="354"/>
    </location>
</feature>
<feature type="domain" description="Protein kinase" evidence="2">
    <location>
        <begin position="3"/>
        <end position="371"/>
    </location>
</feature>
<dbReference type="SUPFAM" id="SSF56112">
    <property type="entry name" value="Protein kinase-like (PK-like)"/>
    <property type="match status" value="1"/>
</dbReference>
<dbReference type="AlphaFoldDB" id="A0A1E3HCQ4"/>
<dbReference type="OrthoDB" id="40902at2759"/>
<evidence type="ECO:0000313" key="4">
    <source>
        <dbReference type="Proteomes" id="UP000094065"/>
    </source>
</evidence>
<dbReference type="GeneID" id="30158886"/>
<dbReference type="GO" id="GO:0004672">
    <property type="term" value="F:protein kinase activity"/>
    <property type="evidence" value="ECO:0007669"/>
    <property type="project" value="InterPro"/>
</dbReference>
<evidence type="ECO:0000259" key="2">
    <source>
        <dbReference type="PROSITE" id="PS50011"/>
    </source>
</evidence>
<dbReference type="RefSeq" id="XP_018989982.1">
    <property type="nucleotide sequence ID" value="XM_019142339.1"/>
</dbReference>
<dbReference type="Proteomes" id="UP000094065">
    <property type="component" value="Unassembled WGS sequence"/>
</dbReference>
<sequence length="371" mass="42797">MLVYARKDIGTFIAGRYMITEVITHRDCEVSVYVATDTIAQEEVALKLNTARHRFRCEAEFYDDSIRDLEGFPRMRWAWEHCFCYFTAIALDRLGPSLGALIKEVEESKFSLKTTLQIMNQVITRIQALHERHIIHRGIKPDNFCIGMPGSKTENTVYMIDFDHAKKFRDPLTHLHIPYREENDVGNSSQTSLGVHPWTSLAVDQRVEASRRDDMESAGYMAVLFLKGCLPWCYGRDYCPSYPEHLEKKDTSLEYLCEGLPEELKTYISYSRSLKFDEEPDYDYCRGLFRRVFERERFKDDGVYDWTASEVELDMRENEPSPGSPQVSASGVDDTEVETTEDGPSASQTEVTQACSKPYMSLRSREVVLKV</sequence>
<comment type="caution">
    <text evidence="3">The sequence shown here is derived from an EMBL/GenBank/DDBJ whole genome shotgun (WGS) entry which is preliminary data.</text>
</comment>
<dbReference type="PANTHER" id="PTHR11909">
    <property type="entry name" value="CASEIN KINASE-RELATED"/>
    <property type="match status" value="1"/>
</dbReference>
<evidence type="ECO:0000256" key="1">
    <source>
        <dbReference type="SAM" id="MobiDB-lite"/>
    </source>
</evidence>
<gene>
    <name evidence="3" type="ORF">L202_07577</name>
</gene>
<evidence type="ECO:0000313" key="3">
    <source>
        <dbReference type="EMBL" id="ODN74120.1"/>
    </source>
</evidence>
<dbReference type="Gene3D" id="1.10.510.10">
    <property type="entry name" value="Transferase(Phosphotransferase) domain 1"/>
    <property type="match status" value="1"/>
</dbReference>
<dbReference type="Pfam" id="PF00069">
    <property type="entry name" value="Pkinase"/>
    <property type="match status" value="1"/>
</dbReference>
<dbReference type="InterPro" id="IPR000719">
    <property type="entry name" value="Prot_kinase_dom"/>
</dbReference>
<dbReference type="GO" id="GO:0005524">
    <property type="term" value="F:ATP binding"/>
    <property type="evidence" value="ECO:0007669"/>
    <property type="project" value="InterPro"/>
</dbReference>
<organism evidence="3 4">
    <name type="scientific">Cryptococcus amylolentus CBS 6039</name>
    <dbReference type="NCBI Taxonomy" id="1295533"/>
    <lineage>
        <taxon>Eukaryota</taxon>
        <taxon>Fungi</taxon>
        <taxon>Dikarya</taxon>
        <taxon>Basidiomycota</taxon>
        <taxon>Agaricomycotina</taxon>
        <taxon>Tremellomycetes</taxon>
        <taxon>Tremellales</taxon>
        <taxon>Cryptococcaceae</taxon>
        <taxon>Cryptococcus</taxon>
    </lineage>
</organism>
<name>A0A1E3HCQ4_9TREE</name>
<accession>A0A1E3HCQ4</accession>
<keyword evidence="4" id="KW-1185">Reference proteome</keyword>
<reference evidence="3 4" key="1">
    <citation type="submission" date="2016-06" db="EMBL/GenBank/DDBJ databases">
        <title>Evolution of pathogenesis and genome organization in the Tremellales.</title>
        <authorList>
            <person name="Cuomo C."/>
            <person name="Litvintseva A."/>
            <person name="Heitman J."/>
            <person name="Chen Y."/>
            <person name="Sun S."/>
            <person name="Springer D."/>
            <person name="Dromer F."/>
            <person name="Young S."/>
            <person name="Zeng Q."/>
            <person name="Chapman S."/>
            <person name="Gujja S."/>
            <person name="Saif S."/>
            <person name="Birren B."/>
        </authorList>
    </citation>
    <scope>NUCLEOTIDE SEQUENCE [LARGE SCALE GENOMIC DNA]</scope>
    <source>
        <strain evidence="3 4">CBS 6039</strain>
    </source>
</reference>
<dbReference type="SMART" id="SM00220">
    <property type="entry name" value="S_TKc"/>
    <property type="match status" value="1"/>
</dbReference>
<proteinExistence type="predicted"/>
<feature type="region of interest" description="Disordered" evidence="1">
    <location>
        <begin position="314"/>
        <end position="354"/>
    </location>
</feature>
<dbReference type="PROSITE" id="PS50011">
    <property type="entry name" value="PROTEIN_KINASE_DOM"/>
    <property type="match status" value="1"/>
</dbReference>
<protein>
    <recommendedName>
        <fullName evidence="2">Protein kinase domain-containing protein</fullName>
    </recommendedName>
</protein>
<dbReference type="InterPro" id="IPR011009">
    <property type="entry name" value="Kinase-like_dom_sf"/>
</dbReference>
<dbReference type="EMBL" id="AWGJ01000012">
    <property type="protein sequence ID" value="ODN74120.1"/>
    <property type="molecule type" value="Genomic_DNA"/>
</dbReference>